<dbReference type="EMBL" id="JAKZGP010000005">
    <property type="protein sequence ID" value="MCH7408496.1"/>
    <property type="molecule type" value="Genomic_DNA"/>
</dbReference>
<reference evidence="5" key="1">
    <citation type="submission" date="2022-03" db="EMBL/GenBank/DDBJ databases">
        <title>De novo assembled genomes of Belliella spp. (Cyclobacteriaceae) strains.</title>
        <authorList>
            <person name="Szabo A."/>
            <person name="Korponai K."/>
            <person name="Felfoldi T."/>
        </authorList>
    </citation>
    <scope>NUCLEOTIDE SEQUENCE</scope>
    <source>
        <strain evidence="5">DSM 111904</strain>
    </source>
</reference>
<dbReference type="InterPro" id="IPR049435">
    <property type="entry name" value="Cas_Cas6_C"/>
</dbReference>
<dbReference type="Gene3D" id="3.30.70.1890">
    <property type="match status" value="1"/>
</dbReference>
<comment type="caution">
    <text evidence="5">The sequence shown here is derived from an EMBL/GenBank/DDBJ whole genome shotgun (WGS) entry which is preliminary data.</text>
</comment>
<dbReference type="InterPro" id="IPR010156">
    <property type="entry name" value="CRISPR-assoc_prot_Cas6"/>
</dbReference>
<keyword evidence="3" id="KW-0051">Antiviral defense</keyword>
<name>A0ABS9UWF1_9BACT</name>
<gene>
    <name evidence="5" type="primary">cas6</name>
    <name evidence="5" type="ORF">MM239_03745</name>
</gene>
<dbReference type="Proteomes" id="UP001165489">
    <property type="component" value="Unassembled WGS sequence"/>
</dbReference>
<evidence type="ECO:0000256" key="1">
    <source>
        <dbReference type="ARBA" id="ARBA00005937"/>
    </source>
</evidence>
<evidence type="ECO:0000313" key="6">
    <source>
        <dbReference type="Proteomes" id="UP001165489"/>
    </source>
</evidence>
<dbReference type="RefSeq" id="WP_241346710.1">
    <property type="nucleotide sequence ID" value="NZ_JAKZGP010000005.1"/>
</dbReference>
<accession>A0ABS9UWF1</accession>
<dbReference type="Pfam" id="PF01881">
    <property type="entry name" value="Cas_Cas6_C"/>
    <property type="match status" value="1"/>
</dbReference>
<evidence type="ECO:0000256" key="3">
    <source>
        <dbReference type="ARBA" id="ARBA00023118"/>
    </source>
</evidence>
<evidence type="ECO:0000259" key="4">
    <source>
        <dbReference type="Pfam" id="PF01881"/>
    </source>
</evidence>
<dbReference type="PANTHER" id="PTHR36984">
    <property type="entry name" value="CRISPR-ASSOCIATED ENDORIBONUCLEASE CAS6 1"/>
    <property type="match status" value="1"/>
</dbReference>
<feature type="domain" description="CRISPR associated protein Cas6 C-terminal" evidence="4">
    <location>
        <begin position="127"/>
        <end position="259"/>
    </location>
</feature>
<dbReference type="PANTHER" id="PTHR36984:SF1">
    <property type="entry name" value="CRISPR-ASSOCIATED ENDORIBONUCLEASE CAS6 1"/>
    <property type="match status" value="1"/>
</dbReference>
<sequence length="260" mass="29695">MQLLVKLRRISNANRLAVNYQYQLSACLESIFEQADFEKIQDFVDGLKLNTNHIPFTFSQFSFDQLEACSDQEYIHHTGELATLDVRILVGTNVSDYLSELLLGQRLSFTFGKETVEYCVNKVETIKPPSFKGEMTYSAITPLFLTNQFGGSGDQQVISPMDERYSEVFKTNLLKRFSRLFPELRGLKDVSNCCPEIEFKPVSHIEEKELVFNLFDLELIELKGFQFDFKLKASPILQEFGYYAGFGAQSSLGFGCVEVK</sequence>
<dbReference type="Gene3D" id="3.30.70.1900">
    <property type="match status" value="1"/>
</dbReference>
<protein>
    <submittedName>
        <fullName evidence="5">CRISPR-associated endoribonuclease Cas6</fullName>
    </submittedName>
</protein>
<dbReference type="NCBIfam" id="TIGR01877">
    <property type="entry name" value="cas_cas6"/>
    <property type="match status" value="1"/>
</dbReference>
<evidence type="ECO:0000313" key="5">
    <source>
        <dbReference type="EMBL" id="MCH7408496.1"/>
    </source>
</evidence>
<dbReference type="InterPro" id="IPR045747">
    <property type="entry name" value="CRISPR-assoc_prot_Cas6_N_sf"/>
</dbReference>
<dbReference type="CDD" id="cd21140">
    <property type="entry name" value="Cas6_I-like"/>
    <property type="match status" value="1"/>
</dbReference>
<organism evidence="5 6">
    <name type="scientific">Belliella filtrata</name>
    <dbReference type="NCBI Taxonomy" id="2923435"/>
    <lineage>
        <taxon>Bacteria</taxon>
        <taxon>Pseudomonadati</taxon>
        <taxon>Bacteroidota</taxon>
        <taxon>Cytophagia</taxon>
        <taxon>Cytophagales</taxon>
        <taxon>Cyclobacteriaceae</taxon>
        <taxon>Belliella</taxon>
    </lineage>
</organism>
<proteinExistence type="inferred from homology"/>
<comment type="similarity">
    <text evidence="1">Belongs to the CRISPR-associated protein Cas6/Cse3/CasE family.</text>
</comment>
<evidence type="ECO:0000256" key="2">
    <source>
        <dbReference type="ARBA" id="ARBA00022884"/>
    </source>
</evidence>
<keyword evidence="6" id="KW-1185">Reference proteome</keyword>
<keyword evidence="2" id="KW-0694">RNA-binding</keyword>